<proteinExistence type="predicted"/>
<feature type="domain" description="UBC core" evidence="1">
    <location>
        <begin position="38"/>
        <end position="202"/>
    </location>
</feature>
<dbReference type="EMBL" id="GGYP01002299">
    <property type="protein sequence ID" value="MDE47070.1"/>
    <property type="molecule type" value="Transcribed_RNA"/>
</dbReference>
<evidence type="ECO:0000313" key="2">
    <source>
        <dbReference type="EMBL" id="MDE47070.1"/>
    </source>
</evidence>
<dbReference type="SMART" id="SM00212">
    <property type="entry name" value="UBCc"/>
    <property type="match status" value="1"/>
</dbReference>
<dbReference type="AlphaFoldDB" id="A0A6G1SAX2"/>
<gene>
    <name evidence="2" type="primary">Ube2q2_1</name>
    <name evidence="2" type="ORF">g.169</name>
</gene>
<evidence type="ECO:0000259" key="1">
    <source>
        <dbReference type="PROSITE" id="PS50127"/>
    </source>
</evidence>
<name>A0A6G1SAX2_9ACAR</name>
<dbReference type="InterPro" id="IPR000608">
    <property type="entry name" value="UBC"/>
</dbReference>
<dbReference type="SUPFAM" id="SSF54495">
    <property type="entry name" value="UBC-like"/>
    <property type="match status" value="1"/>
</dbReference>
<dbReference type="Gene3D" id="3.10.110.10">
    <property type="entry name" value="Ubiquitin Conjugating Enzyme"/>
    <property type="match status" value="1"/>
</dbReference>
<protein>
    <submittedName>
        <fullName evidence="2">Ubiquitin-conjugating enzyme E2 Q2</fullName>
    </submittedName>
</protein>
<reference evidence="2" key="1">
    <citation type="submission" date="2018-10" db="EMBL/GenBank/DDBJ databases">
        <title>Transcriptome assembly of Aceria tosichella (Wheat curl mite) Type 2.</title>
        <authorList>
            <person name="Scully E.D."/>
            <person name="Geib S.M."/>
            <person name="Palmer N.A."/>
            <person name="Gupta A.K."/>
            <person name="Sarath G."/>
            <person name="Tatineni S."/>
        </authorList>
    </citation>
    <scope>NUCLEOTIDE SEQUENCE</scope>
    <source>
        <strain evidence="2">LincolnNE</strain>
    </source>
</reference>
<accession>A0A6G1SAX2</accession>
<dbReference type="CDD" id="cd23802">
    <property type="entry name" value="UBCc_UBE2Q"/>
    <property type="match status" value="1"/>
</dbReference>
<dbReference type="InterPro" id="IPR016135">
    <property type="entry name" value="UBQ-conjugating_enzyme/RWD"/>
</dbReference>
<organism evidence="2">
    <name type="scientific">Aceria tosichella</name>
    <name type="common">wheat curl mite</name>
    <dbReference type="NCBI Taxonomy" id="561515"/>
    <lineage>
        <taxon>Eukaryota</taxon>
        <taxon>Metazoa</taxon>
        <taxon>Ecdysozoa</taxon>
        <taxon>Arthropoda</taxon>
        <taxon>Chelicerata</taxon>
        <taxon>Arachnida</taxon>
        <taxon>Acari</taxon>
        <taxon>Acariformes</taxon>
        <taxon>Trombidiformes</taxon>
        <taxon>Prostigmata</taxon>
        <taxon>Eupodina</taxon>
        <taxon>Eriophyoidea</taxon>
        <taxon>Eriophyidae</taxon>
        <taxon>Eriophyinae</taxon>
        <taxon>Aceriini</taxon>
        <taxon>Aceria</taxon>
    </lineage>
</organism>
<sequence length="202" mass="22816">MLFIKSLRTAGSLIVAIAIVFVLTQVALARDIKRGSALAAKRLMQEYRDVLESDSYKNGVFTVELVNDNIFEWHVKLYKLDADSRLYSELQELKAKGGRDHILMQLEYDAEYPFKPPFLRVVYPFIAGHCTIYGGFICAEVLTEKGWSSSYTIEPLILQLAAALSADGYIADPNGVFSYETARSLYEVAMLKKDLFTIEYDS</sequence>
<dbReference type="PROSITE" id="PS50127">
    <property type="entry name" value="UBC_2"/>
    <property type="match status" value="1"/>
</dbReference>
<dbReference type="Pfam" id="PF00179">
    <property type="entry name" value="UQ_con"/>
    <property type="match status" value="1"/>
</dbReference>